<gene>
    <name evidence="3" type="ORF">BCR33DRAFT_659240</name>
</gene>
<evidence type="ECO:0000256" key="1">
    <source>
        <dbReference type="ARBA" id="ARBA00009670"/>
    </source>
</evidence>
<protein>
    <submittedName>
        <fullName evidence="3">ABC1-domain-containing protein</fullName>
    </submittedName>
</protein>
<dbReference type="Pfam" id="PF03109">
    <property type="entry name" value="ABC1"/>
    <property type="match status" value="1"/>
</dbReference>
<evidence type="ECO:0000313" key="4">
    <source>
        <dbReference type="Proteomes" id="UP000193642"/>
    </source>
</evidence>
<comment type="similarity">
    <text evidence="1">Belongs to the protein kinase superfamily. ADCK protein kinase family.</text>
</comment>
<sequence>MNRGFRNFGLGATAATATYFIDSEYFGSGIRRSLLTASTVIRVAILYKFEWSTGDFEAVHSKAARLVFDSCVANSGLYIKFGQQIASIASVLPPEWQRFKQLYDDAPPVPFKDIARQIKREFGKDVHDLFDNFEESPRASASIAQVHRATLKGTSIPVAVKVQKPEVIKQVETDLLAFSLVLHTVERVFDLKLTWMLPTILSHLRQELDFVNEAKNSEKCINSFNEIPEFKDKVHVPTVYWDLTTPRVMTTEWIDGTAFTHTEEISKRWGQDKVTTMVSTLVDLFNDQIFRTGFVHCDPHPGNLLIRPTPNNPKFPQIVVLDHGLYTQCSESFLTEYRDLWVNLFSHDIEKVEAVVNKWGIRDVQLIAMDVLQAPPERDPITGKLSQEQKLDVQRKMKERLQQYLTNSDSIPRELIFIGRNLNIIRSNNKLYGSPVNRINLMGAYAIKM</sequence>
<dbReference type="OrthoDB" id="427480at2759"/>
<keyword evidence="4" id="KW-1185">Reference proteome</keyword>
<evidence type="ECO:0000313" key="3">
    <source>
        <dbReference type="EMBL" id="ORY45320.1"/>
    </source>
</evidence>
<dbReference type="CDD" id="cd13969">
    <property type="entry name" value="ADCK1-like"/>
    <property type="match status" value="1"/>
</dbReference>
<feature type="domain" description="ABC1 atypical kinase-like" evidence="2">
    <location>
        <begin position="102"/>
        <end position="354"/>
    </location>
</feature>
<dbReference type="STRING" id="329046.A0A1Y2CE32"/>
<dbReference type="Proteomes" id="UP000193642">
    <property type="component" value="Unassembled WGS sequence"/>
</dbReference>
<dbReference type="PANTHER" id="PTHR43173:SF37">
    <property type="entry name" value="ABC1 FAMILY PROTEIN C10F6.14C"/>
    <property type="match status" value="1"/>
</dbReference>
<organism evidence="3 4">
    <name type="scientific">Rhizoclosmatium globosum</name>
    <dbReference type="NCBI Taxonomy" id="329046"/>
    <lineage>
        <taxon>Eukaryota</taxon>
        <taxon>Fungi</taxon>
        <taxon>Fungi incertae sedis</taxon>
        <taxon>Chytridiomycota</taxon>
        <taxon>Chytridiomycota incertae sedis</taxon>
        <taxon>Chytridiomycetes</taxon>
        <taxon>Chytridiales</taxon>
        <taxon>Chytriomycetaceae</taxon>
        <taxon>Rhizoclosmatium</taxon>
    </lineage>
</organism>
<dbReference type="PANTHER" id="PTHR43173">
    <property type="entry name" value="ABC1 FAMILY PROTEIN"/>
    <property type="match status" value="1"/>
</dbReference>
<evidence type="ECO:0000259" key="2">
    <source>
        <dbReference type="Pfam" id="PF03109"/>
    </source>
</evidence>
<dbReference type="InterPro" id="IPR004147">
    <property type="entry name" value="ABC1_dom"/>
</dbReference>
<proteinExistence type="inferred from homology"/>
<dbReference type="SUPFAM" id="SSF56112">
    <property type="entry name" value="Protein kinase-like (PK-like)"/>
    <property type="match status" value="1"/>
</dbReference>
<comment type="caution">
    <text evidence="3">The sequence shown here is derived from an EMBL/GenBank/DDBJ whole genome shotgun (WGS) entry which is preliminary data.</text>
</comment>
<reference evidence="3 4" key="1">
    <citation type="submission" date="2016-07" db="EMBL/GenBank/DDBJ databases">
        <title>Pervasive Adenine N6-methylation of Active Genes in Fungi.</title>
        <authorList>
            <consortium name="DOE Joint Genome Institute"/>
            <person name="Mondo S.J."/>
            <person name="Dannebaum R.O."/>
            <person name="Kuo R.C."/>
            <person name="Labutti K."/>
            <person name="Haridas S."/>
            <person name="Kuo A."/>
            <person name="Salamov A."/>
            <person name="Ahrendt S.R."/>
            <person name="Lipzen A."/>
            <person name="Sullivan W."/>
            <person name="Andreopoulos W.B."/>
            <person name="Clum A."/>
            <person name="Lindquist E."/>
            <person name="Daum C."/>
            <person name="Ramamoorthy G.K."/>
            <person name="Gryganskyi A."/>
            <person name="Culley D."/>
            <person name="Magnuson J.K."/>
            <person name="James T.Y."/>
            <person name="O'Malley M.A."/>
            <person name="Stajich J.E."/>
            <person name="Spatafora J.W."/>
            <person name="Visel A."/>
            <person name="Grigoriev I.V."/>
        </authorList>
    </citation>
    <scope>NUCLEOTIDE SEQUENCE [LARGE SCALE GENOMIC DNA]</scope>
    <source>
        <strain evidence="3 4">JEL800</strain>
    </source>
</reference>
<dbReference type="EMBL" id="MCGO01000020">
    <property type="protein sequence ID" value="ORY45320.1"/>
    <property type="molecule type" value="Genomic_DNA"/>
</dbReference>
<dbReference type="InterPro" id="IPR051130">
    <property type="entry name" value="Mito_struct-func_regulator"/>
</dbReference>
<dbReference type="InterPro" id="IPR045307">
    <property type="entry name" value="ADCK1_dom"/>
</dbReference>
<dbReference type="InterPro" id="IPR011009">
    <property type="entry name" value="Kinase-like_dom_sf"/>
</dbReference>
<accession>A0A1Y2CE32</accession>
<dbReference type="AlphaFoldDB" id="A0A1Y2CE32"/>
<name>A0A1Y2CE32_9FUNG</name>